<dbReference type="PANTHER" id="PTHR47326:SF1">
    <property type="entry name" value="HTH PSQ-TYPE DOMAIN-CONTAINING PROTEIN"/>
    <property type="match status" value="1"/>
</dbReference>
<evidence type="ECO:0000313" key="2">
    <source>
        <dbReference type="Proteomes" id="UP001162164"/>
    </source>
</evidence>
<dbReference type="SUPFAM" id="SSF56204">
    <property type="entry name" value="Hect, E3 ligase catalytic domain"/>
    <property type="match status" value="1"/>
</dbReference>
<proteinExistence type="predicted"/>
<evidence type="ECO:0000313" key="1">
    <source>
        <dbReference type="EMBL" id="KAJ8963770.1"/>
    </source>
</evidence>
<name>A0ABQ9ISU5_9CUCU</name>
<sequence>RNSEDALNLYFERYPERQQPSEQIFPRLENALMNYGSFVKLRPKQYAIEGRDEVEAVVIGAVLENPEISTREITVTKGVSKSRNQRILKKHKFKPYKIRLTHQLFPGDQERRMNFCNWFIRKCNENENFHRNVIWTDEARVTSNGIFNRHNRHHWSGHNEHVFQPRNMQGRFGFNIWIGIVGQRMIAPFIYDENLNAQRYVNILENIVEPYLEDLPLADLLRKFYQQDGAPAHNAAGISPQGKIEEFTYDLLDFKEHTFDNTLTQSNRINCEEKNSQEAINILDTNTDININLDTTIEINVNEDDGTQSFNEFLFFSPGTDIERQLDYVPEEFVGNDIDVNNNQIQIEYNTTIVEETAVNSKTLILHRGHIFDELTKIFVNTNINNVIFEIQIISTNGSPEVAFDAGGVFKDALTEFRETFYNKLCEEYAVFEHVYSDLIDAYVKFISSYDADIPRKALATFDSVDEDDLLEVLENIDCKQKNSSESTGFSKTSTEHGNVEVVGTGMPSSAIAGDWTVGPMEVATLSQVLPVKVNEAQELRELLRQQTAFITTLQSQINENARTTVPSTAALMNLELKEDKYDDDDVGYGRKKAYEDSDD</sequence>
<dbReference type="InterPro" id="IPR035983">
    <property type="entry name" value="Hect_E3_ubiquitin_ligase"/>
</dbReference>
<dbReference type="InterPro" id="IPR036397">
    <property type="entry name" value="RNaseH_sf"/>
</dbReference>
<evidence type="ECO:0008006" key="3">
    <source>
        <dbReference type="Google" id="ProtNLM"/>
    </source>
</evidence>
<protein>
    <recommendedName>
        <fullName evidence="3">Transposase</fullName>
    </recommendedName>
</protein>
<keyword evidence="2" id="KW-1185">Reference proteome</keyword>
<comment type="caution">
    <text evidence="1">The sequence shown here is derived from an EMBL/GenBank/DDBJ whole genome shotgun (WGS) entry which is preliminary data.</text>
</comment>
<accession>A0ABQ9ISU5</accession>
<dbReference type="Gene3D" id="3.30.420.10">
    <property type="entry name" value="Ribonuclease H-like superfamily/Ribonuclease H"/>
    <property type="match status" value="1"/>
</dbReference>
<dbReference type="EMBL" id="JAPWTJ010002982">
    <property type="protein sequence ID" value="KAJ8963770.1"/>
    <property type="molecule type" value="Genomic_DNA"/>
</dbReference>
<gene>
    <name evidence="1" type="ORF">NQ317_014477</name>
</gene>
<feature type="non-terminal residue" evidence="1">
    <location>
        <position position="1"/>
    </location>
</feature>
<reference evidence="1" key="1">
    <citation type="journal article" date="2023" name="Insect Mol. Biol.">
        <title>Genome sequencing provides insights into the evolution of gene families encoding plant cell wall-degrading enzymes in longhorned beetles.</title>
        <authorList>
            <person name="Shin N.R."/>
            <person name="Okamura Y."/>
            <person name="Kirsch R."/>
            <person name="Pauchet Y."/>
        </authorList>
    </citation>
    <scope>NUCLEOTIDE SEQUENCE</scope>
    <source>
        <strain evidence="1">MMC_N1</strain>
    </source>
</reference>
<organism evidence="1 2">
    <name type="scientific">Molorchus minor</name>
    <dbReference type="NCBI Taxonomy" id="1323400"/>
    <lineage>
        <taxon>Eukaryota</taxon>
        <taxon>Metazoa</taxon>
        <taxon>Ecdysozoa</taxon>
        <taxon>Arthropoda</taxon>
        <taxon>Hexapoda</taxon>
        <taxon>Insecta</taxon>
        <taxon>Pterygota</taxon>
        <taxon>Neoptera</taxon>
        <taxon>Endopterygota</taxon>
        <taxon>Coleoptera</taxon>
        <taxon>Polyphaga</taxon>
        <taxon>Cucujiformia</taxon>
        <taxon>Chrysomeloidea</taxon>
        <taxon>Cerambycidae</taxon>
        <taxon>Lamiinae</taxon>
        <taxon>Monochamini</taxon>
        <taxon>Molorchus</taxon>
    </lineage>
</organism>
<dbReference type="Proteomes" id="UP001162164">
    <property type="component" value="Unassembled WGS sequence"/>
</dbReference>
<dbReference type="PANTHER" id="PTHR47326">
    <property type="entry name" value="TRANSPOSABLE ELEMENT TC3 TRANSPOSASE-LIKE PROTEIN"/>
    <property type="match status" value="1"/>
</dbReference>